<protein>
    <submittedName>
        <fullName evidence="2">NAD(P)-dependent dehydrogenase, short-chain alcohol dehydrogenase family</fullName>
    </submittedName>
</protein>
<dbReference type="Proteomes" id="UP000243904">
    <property type="component" value="Chromosome I"/>
</dbReference>
<dbReference type="InterPro" id="IPR036291">
    <property type="entry name" value="NAD(P)-bd_dom_sf"/>
</dbReference>
<sequence>MKGSEEDAGLAGKVALVSGGGAAGDGIGNGRAAAILLARAGVKVLVADRDLGLAERTVAMITAEGGVAAAHAGDVTSEADCGRLVDAAVDRWGRLDFLDNNVGIGSRGSVVDEKPEEYRRVMQVNVESMFLLSKYAIPAMIKTAKGGAIVNISSISALRPRGLTTYTTSKAAVIGLTQAMAVDHGRDNIRVNCICPGPMYTPMVYARGMSEAARSQRANASVLKTEGTGWDVGHAVKFLLSNHARYITGQVLVVDGGVTLQGPERDSRDH</sequence>
<dbReference type="PRINTS" id="PR00080">
    <property type="entry name" value="SDRFAMILY"/>
</dbReference>
<dbReference type="GO" id="GO:0006633">
    <property type="term" value="P:fatty acid biosynthetic process"/>
    <property type="evidence" value="ECO:0007669"/>
    <property type="project" value="TreeGrafter"/>
</dbReference>
<accession>A0A1H1RR35</accession>
<proteinExistence type="inferred from homology"/>
<dbReference type="AlphaFoldDB" id="A0A1H1RR35"/>
<comment type="similarity">
    <text evidence="1">Belongs to the short-chain dehydrogenases/reductases (SDR) family.</text>
</comment>
<evidence type="ECO:0000256" key="1">
    <source>
        <dbReference type="ARBA" id="ARBA00006484"/>
    </source>
</evidence>
<dbReference type="GO" id="GO:0048038">
    <property type="term" value="F:quinone binding"/>
    <property type="evidence" value="ECO:0007669"/>
    <property type="project" value="TreeGrafter"/>
</dbReference>
<evidence type="ECO:0000313" key="3">
    <source>
        <dbReference type="Proteomes" id="UP000243904"/>
    </source>
</evidence>
<name>A0A1H1RR35_9BRAD</name>
<dbReference type="InterPro" id="IPR020904">
    <property type="entry name" value="Sc_DH/Rdtase_CS"/>
</dbReference>
<dbReference type="FunFam" id="3.40.50.720:FF:000084">
    <property type="entry name" value="Short-chain dehydrogenase reductase"/>
    <property type="match status" value="1"/>
</dbReference>
<dbReference type="EMBL" id="LT629750">
    <property type="protein sequence ID" value="SDS38133.1"/>
    <property type="molecule type" value="Genomic_DNA"/>
</dbReference>
<dbReference type="RefSeq" id="WP_146687036.1">
    <property type="nucleotide sequence ID" value="NZ_LT629750.1"/>
</dbReference>
<keyword evidence="3" id="KW-1185">Reference proteome</keyword>
<dbReference type="Pfam" id="PF13561">
    <property type="entry name" value="adh_short_C2"/>
    <property type="match status" value="1"/>
</dbReference>
<dbReference type="PRINTS" id="PR00081">
    <property type="entry name" value="GDHRDH"/>
</dbReference>
<dbReference type="GO" id="GO:0016616">
    <property type="term" value="F:oxidoreductase activity, acting on the CH-OH group of donors, NAD or NADP as acceptor"/>
    <property type="evidence" value="ECO:0007669"/>
    <property type="project" value="TreeGrafter"/>
</dbReference>
<dbReference type="Gene3D" id="3.40.50.720">
    <property type="entry name" value="NAD(P)-binding Rossmann-like Domain"/>
    <property type="match status" value="1"/>
</dbReference>
<dbReference type="CDD" id="cd05233">
    <property type="entry name" value="SDR_c"/>
    <property type="match status" value="1"/>
</dbReference>
<dbReference type="SUPFAM" id="SSF51735">
    <property type="entry name" value="NAD(P)-binding Rossmann-fold domains"/>
    <property type="match status" value="1"/>
</dbReference>
<organism evidence="2 3">
    <name type="scientific">Bradyrhizobium canariense</name>
    <dbReference type="NCBI Taxonomy" id="255045"/>
    <lineage>
        <taxon>Bacteria</taxon>
        <taxon>Pseudomonadati</taxon>
        <taxon>Pseudomonadota</taxon>
        <taxon>Alphaproteobacteria</taxon>
        <taxon>Hyphomicrobiales</taxon>
        <taxon>Nitrobacteraceae</taxon>
        <taxon>Bradyrhizobium</taxon>
    </lineage>
</organism>
<gene>
    <name evidence="2" type="ORF">SAMN05444158_1885</name>
</gene>
<reference evidence="3" key="1">
    <citation type="submission" date="2016-10" db="EMBL/GenBank/DDBJ databases">
        <authorList>
            <person name="Varghese N."/>
            <person name="Submissions S."/>
        </authorList>
    </citation>
    <scope>NUCLEOTIDE SEQUENCE [LARGE SCALE GENOMIC DNA]</scope>
    <source>
        <strain evidence="3">GAS369</strain>
    </source>
</reference>
<evidence type="ECO:0000313" key="2">
    <source>
        <dbReference type="EMBL" id="SDS38133.1"/>
    </source>
</evidence>
<dbReference type="PANTHER" id="PTHR42760">
    <property type="entry name" value="SHORT-CHAIN DEHYDROGENASES/REDUCTASES FAMILY MEMBER"/>
    <property type="match status" value="1"/>
</dbReference>
<dbReference type="InterPro" id="IPR002347">
    <property type="entry name" value="SDR_fam"/>
</dbReference>
<dbReference type="PANTHER" id="PTHR42760:SF122">
    <property type="entry name" value="NAD(P)-BINDING PROTEIN"/>
    <property type="match status" value="1"/>
</dbReference>
<dbReference type="PROSITE" id="PS00061">
    <property type="entry name" value="ADH_SHORT"/>
    <property type="match status" value="1"/>
</dbReference>